<proteinExistence type="predicted"/>
<dbReference type="Proteomes" id="UP000318711">
    <property type="component" value="Unassembled WGS sequence"/>
</dbReference>
<name>A0A554LW56_9BACT</name>
<comment type="caution">
    <text evidence="2">The sequence shown here is derived from an EMBL/GenBank/DDBJ whole genome shotgun (WGS) entry which is preliminary data.</text>
</comment>
<protein>
    <submittedName>
        <fullName evidence="2">Uncharacterized protein</fullName>
    </submittedName>
</protein>
<keyword evidence="1" id="KW-0472">Membrane</keyword>
<keyword evidence="1" id="KW-0812">Transmembrane</keyword>
<keyword evidence="1" id="KW-1133">Transmembrane helix</keyword>
<sequence>MDKLTVGQKKILADFSINLAVAWLVSGFIAPFFSSNKGIEEVLPIMGMGLILAIFSMNAALYFAKETE</sequence>
<feature type="transmembrane region" description="Helical" evidence="1">
    <location>
        <begin position="12"/>
        <end position="33"/>
    </location>
</feature>
<gene>
    <name evidence="2" type="ORF">CEN88_176</name>
</gene>
<accession>A0A554LW56</accession>
<dbReference type="EMBL" id="VMGL01000015">
    <property type="protein sequence ID" value="TSC97100.1"/>
    <property type="molecule type" value="Genomic_DNA"/>
</dbReference>
<dbReference type="AlphaFoldDB" id="A0A554LW56"/>
<evidence type="ECO:0000256" key="1">
    <source>
        <dbReference type="SAM" id="Phobius"/>
    </source>
</evidence>
<feature type="transmembrane region" description="Helical" evidence="1">
    <location>
        <begin position="45"/>
        <end position="64"/>
    </location>
</feature>
<evidence type="ECO:0000313" key="2">
    <source>
        <dbReference type="EMBL" id="TSC97100.1"/>
    </source>
</evidence>
<organism evidence="2 3">
    <name type="scientific">Candidatus Berkelbacteria bacterium Licking1014_2</name>
    <dbReference type="NCBI Taxonomy" id="2017146"/>
    <lineage>
        <taxon>Bacteria</taxon>
        <taxon>Candidatus Berkelbacteria</taxon>
    </lineage>
</organism>
<evidence type="ECO:0000313" key="3">
    <source>
        <dbReference type="Proteomes" id="UP000318711"/>
    </source>
</evidence>
<reference evidence="2 3" key="1">
    <citation type="submission" date="2017-07" db="EMBL/GenBank/DDBJ databases">
        <title>Mechanisms for carbon and nitrogen cycling indicate functional differentiation within the Candidate Phyla Radiation.</title>
        <authorList>
            <person name="Danczak R.E."/>
            <person name="Johnston M.D."/>
            <person name="Kenah C."/>
            <person name="Slattery M."/>
            <person name="Wrighton K.C."/>
            <person name="Wilkins M.J."/>
        </authorList>
    </citation>
    <scope>NUCLEOTIDE SEQUENCE [LARGE SCALE GENOMIC DNA]</scope>
    <source>
        <strain evidence="2">Licking1014_2</strain>
    </source>
</reference>